<dbReference type="Proteomes" id="UP000188268">
    <property type="component" value="Unassembled WGS sequence"/>
</dbReference>
<gene>
    <name evidence="2" type="ORF">CCACVL1_17572</name>
</gene>
<evidence type="ECO:0000256" key="1">
    <source>
        <dbReference type="SAM" id="MobiDB-lite"/>
    </source>
</evidence>
<dbReference type="OrthoDB" id="1919827at2759"/>
<dbReference type="AlphaFoldDB" id="A0A1R3HRK2"/>
<comment type="caution">
    <text evidence="2">The sequence shown here is derived from an EMBL/GenBank/DDBJ whole genome shotgun (WGS) entry which is preliminary data.</text>
</comment>
<dbReference type="OMA" id="HHRYFKL"/>
<feature type="compositionally biased region" description="Polar residues" evidence="1">
    <location>
        <begin position="137"/>
        <end position="146"/>
    </location>
</feature>
<keyword evidence="3" id="KW-1185">Reference proteome</keyword>
<name>A0A1R3HRK2_COCAP</name>
<evidence type="ECO:0000313" key="2">
    <source>
        <dbReference type="EMBL" id="OMO72830.1"/>
    </source>
</evidence>
<feature type="region of interest" description="Disordered" evidence="1">
    <location>
        <begin position="135"/>
        <end position="185"/>
    </location>
</feature>
<reference evidence="2 3" key="1">
    <citation type="submission" date="2013-09" db="EMBL/GenBank/DDBJ databases">
        <title>Corchorus capsularis genome sequencing.</title>
        <authorList>
            <person name="Alam M."/>
            <person name="Haque M.S."/>
            <person name="Islam M.S."/>
            <person name="Emdad E.M."/>
            <person name="Islam M.M."/>
            <person name="Ahmed B."/>
            <person name="Halim A."/>
            <person name="Hossen Q.M.M."/>
            <person name="Hossain M.Z."/>
            <person name="Ahmed R."/>
            <person name="Khan M.M."/>
            <person name="Islam R."/>
            <person name="Rashid M.M."/>
            <person name="Khan S.A."/>
            <person name="Rahman M.S."/>
            <person name="Alam M."/>
        </authorList>
    </citation>
    <scope>NUCLEOTIDE SEQUENCE [LARGE SCALE GENOMIC DNA]</scope>
    <source>
        <strain evidence="3">cv. CVL-1</strain>
        <tissue evidence="2">Whole seedling</tissue>
    </source>
</reference>
<organism evidence="2 3">
    <name type="scientific">Corchorus capsularis</name>
    <name type="common">Jute</name>
    <dbReference type="NCBI Taxonomy" id="210143"/>
    <lineage>
        <taxon>Eukaryota</taxon>
        <taxon>Viridiplantae</taxon>
        <taxon>Streptophyta</taxon>
        <taxon>Embryophyta</taxon>
        <taxon>Tracheophyta</taxon>
        <taxon>Spermatophyta</taxon>
        <taxon>Magnoliopsida</taxon>
        <taxon>eudicotyledons</taxon>
        <taxon>Gunneridae</taxon>
        <taxon>Pentapetalae</taxon>
        <taxon>rosids</taxon>
        <taxon>malvids</taxon>
        <taxon>Malvales</taxon>
        <taxon>Malvaceae</taxon>
        <taxon>Grewioideae</taxon>
        <taxon>Apeibeae</taxon>
        <taxon>Corchorus</taxon>
    </lineage>
</organism>
<evidence type="ECO:0000313" key="3">
    <source>
        <dbReference type="Proteomes" id="UP000188268"/>
    </source>
</evidence>
<accession>A0A1R3HRK2</accession>
<proteinExistence type="predicted"/>
<dbReference type="Gramene" id="OMO72830">
    <property type="protein sequence ID" value="OMO72830"/>
    <property type="gene ID" value="CCACVL1_17572"/>
</dbReference>
<dbReference type="PANTHER" id="PTHR36323:SF1">
    <property type="entry name" value="MYOTUBULARIN-LIKE PROTEIN"/>
    <property type="match status" value="1"/>
</dbReference>
<sequence>MGNGYNQHIQHQNVYKATFLPMLCSKPSIKDVTLPKWKDRSASFSDDPLSPKISCMGQVKRNNRIVGFPAAASHKLALTCTKNNNGCSNHSSIKYSKLKKLFSGKNLIGSPAANAPATTTANTTISYRRKEAFLVNGKTSRPAKNSDNGKENNSTSNSINIETMDPPLPVIKRVPKQGSDNGDTLWERRSRGVSLKSLQLQQIQLERHQEPTTV</sequence>
<dbReference type="EMBL" id="AWWV01011333">
    <property type="protein sequence ID" value="OMO72830.1"/>
    <property type="molecule type" value="Genomic_DNA"/>
</dbReference>
<dbReference type="PANTHER" id="PTHR36323">
    <property type="entry name" value="MYOTUBULARIN-LIKE PROTEIN"/>
    <property type="match status" value="1"/>
</dbReference>
<feature type="compositionally biased region" description="Low complexity" evidence="1">
    <location>
        <begin position="151"/>
        <end position="163"/>
    </location>
</feature>
<protein>
    <submittedName>
        <fullName evidence="2">Uncharacterized protein</fullName>
    </submittedName>
</protein>